<sequence>MDLMPADEASSRNPDSRWVWIREMKCGTSRFYTSAAFSRDIATWESIQQTWKGNKKQVKDLWMSSDEYRGYTQGFIHQISLHNSPDVPPTPTLMPTTRIRLRGRKGTVQVECAMCLHIVNLDHAYCFFEYFLPAPEPSFSEPIPAVQVSSQETMDDSLNDGVLDDFLDTIEEFEWNSENEQLLQTFEASLKPLFV</sequence>
<dbReference type="AlphaFoldDB" id="A0A7S1VGU3"/>
<name>A0A7S1VGU3_9STRA</name>
<gene>
    <name evidence="1" type="ORF">GOCE00092_LOCUS20979</name>
</gene>
<dbReference type="EMBL" id="HBGK01040153">
    <property type="protein sequence ID" value="CAD9299502.1"/>
    <property type="molecule type" value="Transcribed_RNA"/>
</dbReference>
<protein>
    <submittedName>
        <fullName evidence="1">Uncharacterized protein</fullName>
    </submittedName>
</protein>
<reference evidence="1" key="1">
    <citation type="submission" date="2021-01" db="EMBL/GenBank/DDBJ databases">
        <authorList>
            <person name="Corre E."/>
            <person name="Pelletier E."/>
            <person name="Niang G."/>
            <person name="Scheremetjew M."/>
            <person name="Finn R."/>
            <person name="Kale V."/>
            <person name="Holt S."/>
            <person name="Cochrane G."/>
            <person name="Meng A."/>
            <person name="Brown T."/>
            <person name="Cohen L."/>
        </authorList>
    </citation>
    <scope>NUCLEOTIDE SEQUENCE</scope>
    <source>
        <strain evidence="1">CCMP 410</strain>
    </source>
</reference>
<accession>A0A7S1VGU3</accession>
<proteinExistence type="predicted"/>
<evidence type="ECO:0000313" key="1">
    <source>
        <dbReference type="EMBL" id="CAD9299502.1"/>
    </source>
</evidence>
<organism evidence="1">
    <name type="scientific">Grammatophora oceanica</name>
    <dbReference type="NCBI Taxonomy" id="210454"/>
    <lineage>
        <taxon>Eukaryota</taxon>
        <taxon>Sar</taxon>
        <taxon>Stramenopiles</taxon>
        <taxon>Ochrophyta</taxon>
        <taxon>Bacillariophyta</taxon>
        <taxon>Fragilariophyceae</taxon>
        <taxon>Fragilariophycidae</taxon>
        <taxon>Rhabdonematales</taxon>
        <taxon>Grammatophoraceae</taxon>
        <taxon>Grammatophora</taxon>
    </lineage>
</organism>